<evidence type="ECO:0000256" key="4">
    <source>
        <dbReference type="ARBA" id="ARBA00022989"/>
    </source>
</evidence>
<dbReference type="OrthoDB" id="9813426at2"/>
<dbReference type="InParanoid" id="Q02CZ6"/>
<keyword evidence="2" id="KW-1003">Cell membrane</keyword>
<dbReference type="AlphaFoldDB" id="Q02CZ6"/>
<feature type="transmembrane region" description="Helical" evidence="6">
    <location>
        <begin position="184"/>
        <end position="202"/>
    </location>
</feature>
<organism evidence="8">
    <name type="scientific">Solibacter usitatus (strain Ellin6076)</name>
    <dbReference type="NCBI Taxonomy" id="234267"/>
    <lineage>
        <taxon>Bacteria</taxon>
        <taxon>Pseudomonadati</taxon>
        <taxon>Acidobacteriota</taxon>
        <taxon>Terriglobia</taxon>
        <taxon>Bryobacterales</taxon>
        <taxon>Solibacteraceae</taxon>
        <taxon>Candidatus Solibacter</taxon>
    </lineage>
</organism>
<evidence type="ECO:0000313" key="8">
    <source>
        <dbReference type="EMBL" id="ABJ81070.1"/>
    </source>
</evidence>
<evidence type="ECO:0000256" key="1">
    <source>
        <dbReference type="ARBA" id="ARBA00004651"/>
    </source>
</evidence>
<dbReference type="KEGG" id="sus:Acid_0054"/>
<sequence length="217" mass="23847">MLHGLMQVWFGWVRDGGYWGVIALMAMESSILPVPSEIVIPPAAFWAAQGRMSFAGVVMAGTFGSWLGSAISYWVSRWIGRAVILRWGKLVLITPDKLERAEQFVQRYEIGGVFFARLLPVLRHLISIPAGIARMSFGLFSLVTVLGAGLWCTVLAWFGAKVTSAHPDLMQDPEALAAMMKQEGHWIVAAVLVLCLLYFLVIRLTNRGAEPAADTAD</sequence>
<dbReference type="eggNOG" id="COG0586">
    <property type="taxonomic scope" value="Bacteria"/>
</dbReference>
<dbReference type="PANTHER" id="PTHR42709">
    <property type="entry name" value="ALKALINE PHOSPHATASE LIKE PROTEIN"/>
    <property type="match status" value="1"/>
</dbReference>
<evidence type="ECO:0000256" key="2">
    <source>
        <dbReference type="ARBA" id="ARBA00022475"/>
    </source>
</evidence>
<dbReference type="EMBL" id="CP000473">
    <property type="protein sequence ID" value="ABJ81070.1"/>
    <property type="molecule type" value="Genomic_DNA"/>
</dbReference>
<feature type="transmembrane region" description="Helical" evidence="6">
    <location>
        <begin position="137"/>
        <end position="160"/>
    </location>
</feature>
<protein>
    <submittedName>
        <fullName evidence="8">DedA</fullName>
    </submittedName>
</protein>
<evidence type="ECO:0000256" key="3">
    <source>
        <dbReference type="ARBA" id="ARBA00022692"/>
    </source>
</evidence>
<evidence type="ECO:0000259" key="7">
    <source>
        <dbReference type="Pfam" id="PF09335"/>
    </source>
</evidence>
<dbReference type="GO" id="GO:0005886">
    <property type="term" value="C:plasma membrane"/>
    <property type="evidence" value="ECO:0007669"/>
    <property type="project" value="UniProtKB-SubCell"/>
</dbReference>
<feature type="domain" description="VTT" evidence="7">
    <location>
        <begin position="43"/>
        <end position="160"/>
    </location>
</feature>
<evidence type="ECO:0000256" key="5">
    <source>
        <dbReference type="ARBA" id="ARBA00023136"/>
    </source>
</evidence>
<evidence type="ECO:0000256" key="6">
    <source>
        <dbReference type="SAM" id="Phobius"/>
    </source>
</evidence>
<dbReference type="InterPro" id="IPR051311">
    <property type="entry name" value="DedA_domain"/>
</dbReference>
<name>Q02CZ6_SOLUE</name>
<keyword evidence="5 6" id="KW-0472">Membrane</keyword>
<accession>Q02CZ6</accession>
<dbReference type="PANTHER" id="PTHR42709:SF6">
    <property type="entry name" value="UNDECAPRENYL PHOSPHATE TRANSPORTER A"/>
    <property type="match status" value="1"/>
</dbReference>
<dbReference type="Pfam" id="PF09335">
    <property type="entry name" value="VTT_dom"/>
    <property type="match status" value="1"/>
</dbReference>
<gene>
    <name evidence="8" type="ordered locus">Acid_0054</name>
</gene>
<dbReference type="InterPro" id="IPR032816">
    <property type="entry name" value="VTT_dom"/>
</dbReference>
<dbReference type="STRING" id="234267.Acid_0054"/>
<reference evidence="8" key="1">
    <citation type="submission" date="2006-10" db="EMBL/GenBank/DDBJ databases">
        <title>Complete sequence of Solibacter usitatus Ellin6076.</title>
        <authorList>
            <consortium name="US DOE Joint Genome Institute"/>
            <person name="Copeland A."/>
            <person name="Lucas S."/>
            <person name="Lapidus A."/>
            <person name="Barry K."/>
            <person name="Detter J.C."/>
            <person name="Glavina del Rio T."/>
            <person name="Hammon N."/>
            <person name="Israni S."/>
            <person name="Dalin E."/>
            <person name="Tice H."/>
            <person name="Pitluck S."/>
            <person name="Thompson L.S."/>
            <person name="Brettin T."/>
            <person name="Bruce D."/>
            <person name="Han C."/>
            <person name="Tapia R."/>
            <person name="Gilna P."/>
            <person name="Schmutz J."/>
            <person name="Larimer F."/>
            <person name="Land M."/>
            <person name="Hauser L."/>
            <person name="Kyrpides N."/>
            <person name="Mikhailova N."/>
            <person name="Janssen P.H."/>
            <person name="Kuske C.R."/>
            <person name="Richardson P."/>
        </authorList>
    </citation>
    <scope>NUCLEOTIDE SEQUENCE</scope>
    <source>
        <strain evidence="8">Ellin6076</strain>
    </source>
</reference>
<dbReference type="HOGENOM" id="CLU_044208_1_1_0"/>
<comment type="subcellular location">
    <subcellularLocation>
        <location evidence="1">Cell membrane</location>
        <topology evidence="1">Multi-pass membrane protein</topology>
    </subcellularLocation>
</comment>
<feature type="transmembrane region" description="Helical" evidence="6">
    <location>
        <begin position="54"/>
        <end position="76"/>
    </location>
</feature>
<keyword evidence="3 6" id="KW-0812">Transmembrane</keyword>
<proteinExistence type="predicted"/>
<keyword evidence="4 6" id="KW-1133">Transmembrane helix</keyword>